<dbReference type="GO" id="GO:0050821">
    <property type="term" value="P:protein stabilization"/>
    <property type="evidence" value="ECO:0007669"/>
    <property type="project" value="InterPro"/>
</dbReference>
<dbReference type="eggNOG" id="COG0760">
    <property type="taxonomic scope" value="Bacteria"/>
</dbReference>
<dbReference type="EMBL" id="CP003805">
    <property type="protein sequence ID" value="AGF48132.1"/>
    <property type="molecule type" value="Genomic_DNA"/>
</dbReference>
<dbReference type="SUPFAM" id="SSF109998">
    <property type="entry name" value="Triger factor/SurA peptide-binding domain-like"/>
    <property type="match status" value="1"/>
</dbReference>
<dbReference type="EC" id="5.2.1.8" evidence="7"/>
<dbReference type="SUPFAM" id="SSF54534">
    <property type="entry name" value="FKBP-like"/>
    <property type="match status" value="2"/>
</dbReference>
<dbReference type="Gene3D" id="3.10.50.40">
    <property type="match status" value="2"/>
</dbReference>
<dbReference type="HOGENOM" id="CLU_034646_11_0_4"/>
<dbReference type="GO" id="GO:0006457">
    <property type="term" value="P:protein folding"/>
    <property type="evidence" value="ECO:0007669"/>
    <property type="project" value="UniProtKB-UniRule"/>
</dbReference>
<evidence type="ECO:0000256" key="5">
    <source>
        <dbReference type="ARBA" id="ARBA00023186"/>
    </source>
</evidence>
<dbReference type="GO" id="GO:0051082">
    <property type="term" value="F:unfolded protein binding"/>
    <property type="evidence" value="ECO:0007669"/>
    <property type="project" value="UniProtKB-UniRule"/>
</dbReference>
<evidence type="ECO:0000256" key="1">
    <source>
        <dbReference type="ARBA" id="ARBA00022729"/>
    </source>
</evidence>
<evidence type="ECO:0000256" key="6">
    <source>
        <dbReference type="ARBA" id="ARBA00023235"/>
    </source>
</evidence>
<dbReference type="GO" id="GO:0042277">
    <property type="term" value="F:peptide binding"/>
    <property type="evidence" value="ECO:0007669"/>
    <property type="project" value="InterPro"/>
</dbReference>
<comment type="domain">
    <text evidence="7">The PPIase activity resides only in the second parvulin domain. The N-terminal region and the C-terminal tail are necessary and sufficient for the chaperone activity of SurA. The PPIase activity is dispensable for SurA to function as a chaperone. The N-terminal region and the C-terminal tail are also required for porin recognition.</text>
</comment>
<comment type="function">
    <text evidence="7">Chaperone involved in the correct folding and assembly of outer membrane proteins. Recognizes specific patterns of aromatic residues and the orientation of their side chains, which are found more frequently in integral outer membrane proteins. May act in both early periplasmic and late outer membrane-associated steps of protein maturation.</text>
</comment>
<dbReference type="RefSeq" id="WP_015396820.1">
    <property type="nucleotide sequence ID" value="NC_020299.1"/>
</dbReference>
<dbReference type="AlphaFoldDB" id="M1LRD5"/>
<evidence type="ECO:0000256" key="7">
    <source>
        <dbReference type="HAMAP-Rule" id="MF_01183"/>
    </source>
</evidence>
<dbReference type="GO" id="GO:0043165">
    <property type="term" value="P:Gram-negative-bacterium-type cell outer membrane assembly"/>
    <property type="evidence" value="ECO:0007669"/>
    <property type="project" value="InterPro"/>
</dbReference>
<feature type="domain" description="PpiC" evidence="8">
    <location>
        <begin position="319"/>
        <end position="418"/>
    </location>
</feature>
<dbReference type="InterPro" id="IPR046357">
    <property type="entry name" value="PPIase_dom_sf"/>
</dbReference>
<dbReference type="InterPro" id="IPR027304">
    <property type="entry name" value="Trigger_fact/SurA_dom_sf"/>
</dbReference>
<dbReference type="Pfam" id="PF00639">
    <property type="entry name" value="Rotamase"/>
    <property type="match status" value="2"/>
</dbReference>
<dbReference type="Pfam" id="PF09312">
    <property type="entry name" value="SurA_N"/>
    <property type="match status" value="1"/>
</dbReference>
<organism evidence="9 10">
    <name type="scientific">Candidatus Kinetoplastidibacterium stringomonadis TCC290E</name>
    <dbReference type="NCBI Taxonomy" id="1208920"/>
    <lineage>
        <taxon>Bacteria</taxon>
        <taxon>Pseudomonadati</taxon>
        <taxon>Pseudomonadota</taxon>
        <taxon>Betaproteobacteria</taxon>
        <taxon>Candidatus Kinetoplastidibacterium</taxon>
    </lineage>
</organism>
<dbReference type="PANTHER" id="PTHR47637">
    <property type="entry name" value="CHAPERONE SURA"/>
    <property type="match status" value="1"/>
</dbReference>
<feature type="domain" description="PpiC" evidence="8">
    <location>
        <begin position="190"/>
        <end position="291"/>
    </location>
</feature>
<dbReference type="PANTHER" id="PTHR47637:SF1">
    <property type="entry name" value="CHAPERONE SURA"/>
    <property type="match status" value="1"/>
</dbReference>
<keyword evidence="4 7" id="KW-0697">Rotamase</keyword>
<keyword evidence="1 7" id="KW-0732">Signal</keyword>
<dbReference type="PATRIC" id="fig|1208920.3.peg.103"/>
<evidence type="ECO:0000313" key="10">
    <source>
        <dbReference type="Proteomes" id="UP000011541"/>
    </source>
</evidence>
<keyword evidence="6 7" id="KW-0413">Isomerase</keyword>
<proteinExistence type="inferred from homology"/>
<dbReference type="GO" id="GO:0003755">
    <property type="term" value="F:peptidyl-prolyl cis-trans isomerase activity"/>
    <property type="evidence" value="ECO:0007669"/>
    <property type="project" value="UniProtKB-UniRule"/>
</dbReference>
<dbReference type="STRING" id="1208920.CONE_0323"/>
<sequence>MIKSIKIILMLGYAILVIMFSFVAFANDLLYEDKIVAIVNQNIIKLSDLVKIENYFINNFIKNKINVPDKFVLRTQLLDQMIDCELIKQESNKIGILVDDNKLNTVIAGMADDYKLTLDLFKSKVEIDDSTPWDIYLYNVRNAIYFNSLKQHLVEEKLQIIDLDIDSFLSDLNNGNKSSDNFLKNRKSYKNLYSLSQILFKPSQNFSDKIVDDSYEILKEIRDRLISGENFNDLSVEFSNNSYLSFINFLGTKPLDCWPELFVKAIEDLDIGQVSEIFRSPSGFHIIKINDINPCNIEGDDILFKKFNQILDRKESDSIIQKEVQHILIKFHKIFNEKETINKLENIRYDIISGKENFNDMAYKYSEDVTASQGGNIGWITPGSIIKELDHVINNLDPGQISSVVKSSCGYHLIKVNDVRKKDLFDENKRIRAREYLIELNAQYIFDNWLKNLKTCSFIENRL</sequence>
<evidence type="ECO:0000256" key="3">
    <source>
        <dbReference type="ARBA" id="ARBA00022764"/>
    </source>
</evidence>
<dbReference type="InterPro" id="IPR015391">
    <property type="entry name" value="SurA_N"/>
</dbReference>
<dbReference type="HAMAP" id="MF_01183">
    <property type="entry name" value="Chaperone_SurA"/>
    <property type="match status" value="1"/>
</dbReference>
<evidence type="ECO:0000256" key="4">
    <source>
        <dbReference type="ARBA" id="ARBA00023110"/>
    </source>
</evidence>
<dbReference type="PROSITE" id="PS50198">
    <property type="entry name" value="PPIC_PPIASE_2"/>
    <property type="match status" value="2"/>
</dbReference>
<dbReference type="InterPro" id="IPR023034">
    <property type="entry name" value="PPIase_SurA"/>
</dbReference>
<dbReference type="Proteomes" id="UP000011541">
    <property type="component" value="Chromosome"/>
</dbReference>
<name>M1LRD5_9PROT</name>
<keyword evidence="5 7" id="KW-0143">Chaperone</keyword>
<dbReference type="Gene3D" id="1.10.4030.10">
    <property type="entry name" value="Porin chaperone SurA, peptide-binding domain"/>
    <property type="match status" value="1"/>
</dbReference>
<dbReference type="KEGG" id="kon:CONE_0323"/>
<evidence type="ECO:0000256" key="2">
    <source>
        <dbReference type="ARBA" id="ARBA00022737"/>
    </source>
</evidence>
<dbReference type="GO" id="GO:0030288">
    <property type="term" value="C:outer membrane-bounded periplasmic space"/>
    <property type="evidence" value="ECO:0007669"/>
    <property type="project" value="InterPro"/>
</dbReference>
<gene>
    <name evidence="7" type="primary">surA</name>
    <name evidence="9" type="ORF">CONE_0323</name>
</gene>
<keyword evidence="10" id="KW-1185">Reference proteome</keyword>
<dbReference type="InterPro" id="IPR000297">
    <property type="entry name" value="PPIase_PpiC"/>
</dbReference>
<evidence type="ECO:0000313" key="9">
    <source>
        <dbReference type="EMBL" id="AGF48132.1"/>
    </source>
</evidence>
<evidence type="ECO:0000259" key="8">
    <source>
        <dbReference type="PROSITE" id="PS50198"/>
    </source>
</evidence>
<keyword evidence="2 7" id="KW-0677">Repeat</keyword>
<comment type="catalytic activity">
    <reaction evidence="7">
        <text>[protein]-peptidylproline (omega=180) = [protein]-peptidylproline (omega=0)</text>
        <dbReference type="Rhea" id="RHEA:16237"/>
        <dbReference type="Rhea" id="RHEA-COMP:10747"/>
        <dbReference type="Rhea" id="RHEA-COMP:10748"/>
        <dbReference type="ChEBI" id="CHEBI:83833"/>
        <dbReference type="ChEBI" id="CHEBI:83834"/>
        <dbReference type="EC" id="5.2.1.8"/>
    </reaction>
</comment>
<comment type="subcellular location">
    <subcellularLocation>
        <location evidence="7">Periplasm</location>
    </subcellularLocation>
    <text evidence="7">Is capable of associating with the outer membrane.</text>
</comment>
<reference evidence="9 10" key="1">
    <citation type="journal article" date="2013" name="Genome Biol. Evol.">
        <title>Genome evolution and phylogenomic analysis of candidatus kinetoplastibacterium, the betaproteobacterial endosymbionts of strigomonas and angomonas.</title>
        <authorList>
            <person name="Alves J.M."/>
            <person name="Serrano M.G."/>
            <person name="Maia da Silva F."/>
            <person name="Voegtly L.J."/>
            <person name="Matveyev A.V."/>
            <person name="Teixeira M.M."/>
            <person name="Camargo E.P."/>
            <person name="Buck G.A."/>
        </authorList>
    </citation>
    <scope>NUCLEOTIDE SEQUENCE [LARGE SCALE GENOMIC DNA]</scope>
    <source>
        <strain evidence="9 10">TCC290E</strain>
    </source>
</reference>
<protein>
    <recommendedName>
        <fullName evidence="7">Chaperone SurA</fullName>
    </recommendedName>
    <alternativeName>
        <fullName evidence="7">Peptidyl-prolyl cis-trans isomerase SurA</fullName>
        <shortName evidence="7">PPIase SurA</shortName>
        <ecNumber evidence="7">5.2.1.8</ecNumber>
    </alternativeName>
    <alternativeName>
        <fullName evidence="7">Rotamase SurA</fullName>
    </alternativeName>
</protein>
<keyword evidence="3 7" id="KW-0574">Periplasm</keyword>
<accession>M1LRD5</accession>
<dbReference type="InterPro" id="IPR050280">
    <property type="entry name" value="OMP_Chaperone_SurA"/>
</dbReference>